<dbReference type="Proteomes" id="UP001589532">
    <property type="component" value="Unassembled WGS sequence"/>
</dbReference>
<organism evidence="2 3">
    <name type="scientific">Nonomuraea helvata</name>
    <dbReference type="NCBI Taxonomy" id="37484"/>
    <lineage>
        <taxon>Bacteria</taxon>
        <taxon>Bacillati</taxon>
        <taxon>Actinomycetota</taxon>
        <taxon>Actinomycetes</taxon>
        <taxon>Streptosporangiales</taxon>
        <taxon>Streptosporangiaceae</taxon>
        <taxon>Nonomuraea</taxon>
    </lineage>
</organism>
<gene>
    <name evidence="2" type="ORF">ACFFSA_14605</name>
</gene>
<keyword evidence="3" id="KW-1185">Reference proteome</keyword>
<evidence type="ECO:0000313" key="2">
    <source>
        <dbReference type="EMBL" id="MFB9624314.1"/>
    </source>
</evidence>
<feature type="compositionally biased region" description="Low complexity" evidence="1">
    <location>
        <begin position="32"/>
        <end position="42"/>
    </location>
</feature>
<comment type="caution">
    <text evidence="2">The sequence shown here is derived from an EMBL/GenBank/DDBJ whole genome shotgun (WGS) entry which is preliminary data.</text>
</comment>
<dbReference type="RefSeq" id="WP_344985693.1">
    <property type="nucleotide sequence ID" value="NZ_BAAAXV010000001.1"/>
</dbReference>
<name>A0ABV5RXZ7_9ACTN</name>
<protein>
    <submittedName>
        <fullName evidence="2">Uncharacterized protein</fullName>
    </submittedName>
</protein>
<feature type="region of interest" description="Disordered" evidence="1">
    <location>
        <begin position="19"/>
        <end position="47"/>
    </location>
</feature>
<evidence type="ECO:0000313" key="3">
    <source>
        <dbReference type="Proteomes" id="UP001589532"/>
    </source>
</evidence>
<dbReference type="EMBL" id="JBHMBW010000012">
    <property type="protein sequence ID" value="MFB9624314.1"/>
    <property type="molecule type" value="Genomic_DNA"/>
</dbReference>
<accession>A0ABV5RXZ7</accession>
<proteinExistence type="predicted"/>
<sequence>MSRQLAKVATAVEGRPLVCRISDPGDSDEAAESASADANPAGDSSSVVRWSTRESTSWWKGLRTALSILEVVAALKHDEALVAATRALIAVGDMIVGFGEQKRS</sequence>
<evidence type="ECO:0000256" key="1">
    <source>
        <dbReference type="SAM" id="MobiDB-lite"/>
    </source>
</evidence>
<reference evidence="2 3" key="1">
    <citation type="submission" date="2024-09" db="EMBL/GenBank/DDBJ databases">
        <authorList>
            <person name="Sun Q."/>
            <person name="Mori K."/>
        </authorList>
    </citation>
    <scope>NUCLEOTIDE SEQUENCE [LARGE SCALE GENOMIC DNA]</scope>
    <source>
        <strain evidence="2 3">JCM 3143</strain>
    </source>
</reference>